<dbReference type="Gene3D" id="3.60.21.10">
    <property type="match status" value="1"/>
</dbReference>
<accession>A0ABN6LYT3</accession>
<dbReference type="EC" id="3.1.4.-" evidence="2"/>
<dbReference type="InterPro" id="IPR029052">
    <property type="entry name" value="Metallo-depent_PP-like"/>
</dbReference>
<dbReference type="PANTHER" id="PTHR11124">
    <property type="entry name" value="VACUOLAR SORTING PROTEIN VPS29"/>
    <property type="match status" value="1"/>
</dbReference>
<organism evidence="4 5">
    <name type="scientific">Desulfofustis limnaeus</name>
    <dbReference type="NCBI Taxonomy" id="2740163"/>
    <lineage>
        <taxon>Bacteria</taxon>
        <taxon>Pseudomonadati</taxon>
        <taxon>Thermodesulfobacteriota</taxon>
        <taxon>Desulfobulbia</taxon>
        <taxon>Desulfobulbales</taxon>
        <taxon>Desulfocapsaceae</taxon>
        <taxon>Desulfofustis</taxon>
    </lineage>
</organism>
<keyword evidence="5" id="KW-1185">Reference proteome</keyword>
<keyword evidence="2" id="KW-0479">Metal-binding</keyword>
<evidence type="ECO:0000259" key="3">
    <source>
        <dbReference type="Pfam" id="PF12850"/>
    </source>
</evidence>
<reference evidence="4 5" key="1">
    <citation type="submission" date="2022-01" db="EMBL/GenBank/DDBJ databases">
        <title>Desulfofustis limnae sp. nov., a novel mesophilic sulfate-reducing bacterium isolated from marsh soil.</title>
        <authorList>
            <person name="Watanabe M."/>
            <person name="Takahashi A."/>
            <person name="Kojima H."/>
            <person name="Fukui M."/>
        </authorList>
    </citation>
    <scope>NUCLEOTIDE SEQUENCE [LARGE SCALE GENOMIC DNA]</scope>
    <source>
        <strain evidence="4 5">PPLL</strain>
    </source>
</reference>
<evidence type="ECO:0000313" key="5">
    <source>
        <dbReference type="Proteomes" id="UP000830055"/>
    </source>
</evidence>
<protein>
    <recommendedName>
        <fullName evidence="2">Phosphoesterase</fullName>
        <ecNumber evidence="2">3.1.4.-</ecNumber>
    </recommendedName>
</protein>
<name>A0ABN6LYT3_9BACT</name>
<dbReference type="InterPro" id="IPR024654">
    <property type="entry name" value="Calcineurin-like_PHP_lpxH"/>
</dbReference>
<proteinExistence type="inferred from homology"/>
<evidence type="ECO:0000313" key="4">
    <source>
        <dbReference type="EMBL" id="BDD85796.1"/>
    </source>
</evidence>
<gene>
    <name evidence="4" type="ORF">DPPLL_01610</name>
</gene>
<sequence length="165" mass="17811">MQIIGIISDTHLSRITPQFVKQARTIFSPCTYIVHAGDLTEAGILDIFSDKQVIAVHGNMCSAATKQLLPESTTFQVNHQTIAVYHGHGGGLDIEDYLLTHFATADAIIFGHTHRPLVSRAGRTLLVNPGTFRLTGRYGSPGTYALMTSSATGLTAAIHQLPLSR</sequence>
<dbReference type="EMBL" id="AP025516">
    <property type="protein sequence ID" value="BDD85796.1"/>
    <property type="molecule type" value="Genomic_DNA"/>
</dbReference>
<dbReference type="NCBIfam" id="TIGR00040">
    <property type="entry name" value="yfcE"/>
    <property type="match status" value="1"/>
</dbReference>
<dbReference type="Pfam" id="PF12850">
    <property type="entry name" value="Metallophos_2"/>
    <property type="match status" value="1"/>
</dbReference>
<comment type="similarity">
    <text evidence="1 2">Belongs to the metallophosphoesterase superfamily. YfcE family.</text>
</comment>
<dbReference type="InterPro" id="IPR000979">
    <property type="entry name" value="Phosphodiesterase_MJ0936/Vps29"/>
</dbReference>
<dbReference type="Proteomes" id="UP000830055">
    <property type="component" value="Chromosome"/>
</dbReference>
<feature type="domain" description="Calcineurin-like phosphoesterase" evidence="3">
    <location>
        <begin position="4"/>
        <end position="149"/>
    </location>
</feature>
<comment type="cofactor">
    <cofactor evidence="2">
        <name>a divalent metal cation</name>
        <dbReference type="ChEBI" id="CHEBI:60240"/>
    </cofactor>
</comment>
<evidence type="ECO:0000256" key="2">
    <source>
        <dbReference type="RuleBase" id="RU362039"/>
    </source>
</evidence>
<dbReference type="RefSeq" id="WP_284152927.1">
    <property type="nucleotide sequence ID" value="NZ_AP025516.1"/>
</dbReference>
<evidence type="ECO:0000256" key="1">
    <source>
        <dbReference type="ARBA" id="ARBA00008950"/>
    </source>
</evidence>
<dbReference type="SUPFAM" id="SSF56300">
    <property type="entry name" value="Metallo-dependent phosphatases"/>
    <property type="match status" value="1"/>
</dbReference>